<dbReference type="SUPFAM" id="SSF52833">
    <property type="entry name" value="Thioredoxin-like"/>
    <property type="match status" value="1"/>
</dbReference>
<sequence>MNKLRFKWGGNGSEKKDKEPKNYVNGGDHYSLQPDTGEYCQDPAVQTNGDVPGEHPGNSRVQFSPGAASPAGWTYYVTQTSQEEGEEDENRRLRYVGKRDYSGGVEDTEIVSRNGTVRGVKNRVRAGLAHFTSLTQGAQTPTSHLQKSYSHERGRIIVYTTSMQVVRDTAEKCQKIRRILESHRVRFEERDVVMNLELQRELRARLGQTEEALTLPQVFIDGQPIGGAERLDQLNEAGELRKLLSRFEKITVRSLCARCGGYRYIPCTVCNGSRKSVHRNNFTDMFRQLNCTACNENGLQRCPVCDEDMEEEHVSYI</sequence>
<reference evidence="3" key="1">
    <citation type="journal article" date="2020" name="Nat. Ecol. Evol.">
        <title>Deeply conserved synteny resolves early events in vertebrate evolution.</title>
        <authorList>
            <person name="Simakov O."/>
            <person name="Marletaz F."/>
            <person name="Yue J.X."/>
            <person name="O'Connell B."/>
            <person name="Jenkins J."/>
            <person name="Brandt A."/>
            <person name="Calef R."/>
            <person name="Tung C.H."/>
            <person name="Huang T.K."/>
            <person name="Schmutz J."/>
            <person name="Satoh N."/>
            <person name="Yu J.K."/>
            <person name="Putnam N.H."/>
            <person name="Green R.E."/>
            <person name="Rokhsar D.S."/>
        </authorList>
    </citation>
    <scope>NUCLEOTIDE SEQUENCE [LARGE SCALE GENOMIC DNA]</scope>
    <source>
        <strain evidence="3">S238N-H82</strain>
    </source>
</reference>
<dbReference type="OMA" id="ACHGSKM"/>
<dbReference type="SUPFAM" id="SSF57938">
    <property type="entry name" value="DnaJ/Hsp40 cysteine-rich domain"/>
    <property type="match status" value="1"/>
</dbReference>
<gene>
    <name evidence="4" type="primary">LOC118419745</name>
</gene>
<dbReference type="GeneID" id="118419745"/>
<dbReference type="KEGG" id="bfo:118419745"/>
<dbReference type="InterPro" id="IPR036249">
    <property type="entry name" value="Thioredoxin-like_sf"/>
</dbReference>
<dbReference type="InterPro" id="IPR042797">
    <property type="entry name" value="GRXCR1"/>
</dbReference>
<feature type="region of interest" description="Disordered" evidence="1">
    <location>
        <begin position="1"/>
        <end position="59"/>
    </location>
</feature>
<name>A0A9J7LI68_BRAFL</name>
<dbReference type="InterPro" id="IPR002109">
    <property type="entry name" value="Glutaredoxin"/>
</dbReference>
<dbReference type="OrthoDB" id="423313at2759"/>
<dbReference type="Proteomes" id="UP000001554">
    <property type="component" value="Chromosome 7"/>
</dbReference>
<evidence type="ECO:0000256" key="1">
    <source>
        <dbReference type="SAM" id="MobiDB-lite"/>
    </source>
</evidence>
<evidence type="ECO:0000313" key="3">
    <source>
        <dbReference type="Proteomes" id="UP000001554"/>
    </source>
</evidence>
<evidence type="ECO:0000259" key="2">
    <source>
        <dbReference type="Pfam" id="PF00462"/>
    </source>
</evidence>
<proteinExistence type="predicted"/>
<dbReference type="Pfam" id="PF23733">
    <property type="entry name" value="GRXCR1-2_C"/>
    <property type="match status" value="1"/>
</dbReference>
<dbReference type="GO" id="GO:0007605">
    <property type="term" value="P:sensory perception of sound"/>
    <property type="evidence" value="ECO:0007669"/>
    <property type="project" value="InterPro"/>
</dbReference>
<dbReference type="AlphaFoldDB" id="A0A9J7LI68"/>
<dbReference type="Pfam" id="PF00462">
    <property type="entry name" value="Glutaredoxin"/>
    <property type="match status" value="1"/>
</dbReference>
<dbReference type="PANTHER" id="PTHR46990">
    <property type="entry name" value="GLUTAREDOXIN DOMAIN-CONTAINING CYSTEINE-RICH PROTEIN 1"/>
    <property type="match status" value="1"/>
</dbReference>
<dbReference type="InterPro" id="IPR036410">
    <property type="entry name" value="HSP_DnaJ_Cys-rich_dom_sf"/>
</dbReference>
<keyword evidence="3" id="KW-1185">Reference proteome</keyword>
<evidence type="ECO:0000313" key="4">
    <source>
        <dbReference type="RefSeq" id="XP_035682185.1"/>
    </source>
</evidence>
<dbReference type="CDD" id="cd03031">
    <property type="entry name" value="GRX_GRX_like"/>
    <property type="match status" value="1"/>
</dbReference>
<dbReference type="PANTHER" id="PTHR46990:SF1">
    <property type="entry name" value="GLUTAREDOXIN DOMAIN-CONTAINING CYSTEINE-RICH PROTEIN 1"/>
    <property type="match status" value="1"/>
</dbReference>
<dbReference type="Gene3D" id="3.40.30.10">
    <property type="entry name" value="Glutaredoxin"/>
    <property type="match status" value="1"/>
</dbReference>
<dbReference type="RefSeq" id="XP_035682185.1">
    <property type="nucleotide sequence ID" value="XM_035826292.1"/>
</dbReference>
<dbReference type="PROSITE" id="PS51354">
    <property type="entry name" value="GLUTAREDOXIN_2"/>
    <property type="match status" value="1"/>
</dbReference>
<feature type="domain" description="Glutaredoxin" evidence="2">
    <location>
        <begin position="159"/>
        <end position="224"/>
    </location>
</feature>
<accession>A0A9J7LI68</accession>
<organism evidence="3 4">
    <name type="scientific">Branchiostoma floridae</name>
    <name type="common">Florida lancelet</name>
    <name type="synonym">Amphioxus</name>
    <dbReference type="NCBI Taxonomy" id="7739"/>
    <lineage>
        <taxon>Eukaryota</taxon>
        <taxon>Metazoa</taxon>
        <taxon>Chordata</taxon>
        <taxon>Cephalochordata</taxon>
        <taxon>Leptocardii</taxon>
        <taxon>Amphioxiformes</taxon>
        <taxon>Branchiostomatidae</taxon>
        <taxon>Branchiostoma</taxon>
    </lineage>
</organism>
<protein>
    <submittedName>
        <fullName evidence="4">Glutaredoxin domain-containing cysteine-rich protein 1-like isoform X1</fullName>
    </submittedName>
</protein>
<reference evidence="4" key="2">
    <citation type="submission" date="2025-08" db="UniProtKB">
        <authorList>
            <consortium name="RefSeq"/>
        </authorList>
    </citation>
    <scope>IDENTIFICATION</scope>
    <source>
        <strain evidence="4">S238N-H82</strain>
        <tissue evidence="4">Testes</tissue>
    </source>
</reference>